<reference evidence="1 2" key="1">
    <citation type="submission" date="2023-08" db="EMBL/GenBank/DDBJ databases">
        <title>Black Yeasts Isolated from many extreme environments.</title>
        <authorList>
            <person name="Coleine C."/>
            <person name="Stajich J.E."/>
            <person name="Selbmann L."/>
        </authorList>
    </citation>
    <scope>NUCLEOTIDE SEQUENCE [LARGE SCALE GENOMIC DNA]</scope>
    <source>
        <strain evidence="1 2">CCFEE 5935</strain>
    </source>
</reference>
<dbReference type="AlphaFoldDB" id="A0AAV9P4E8"/>
<dbReference type="Proteomes" id="UP001337655">
    <property type="component" value="Unassembled WGS sequence"/>
</dbReference>
<protein>
    <submittedName>
        <fullName evidence="1">Uncharacterized protein</fullName>
    </submittedName>
</protein>
<accession>A0AAV9P4E8</accession>
<evidence type="ECO:0000313" key="2">
    <source>
        <dbReference type="Proteomes" id="UP001337655"/>
    </source>
</evidence>
<comment type="caution">
    <text evidence="1">The sequence shown here is derived from an EMBL/GenBank/DDBJ whole genome shotgun (WGS) entry which is preliminary data.</text>
</comment>
<dbReference type="EMBL" id="JAVRRT010000011">
    <property type="protein sequence ID" value="KAK5167373.1"/>
    <property type="molecule type" value="Genomic_DNA"/>
</dbReference>
<proteinExistence type="predicted"/>
<keyword evidence="2" id="KW-1185">Reference proteome</keyword>
<name>A0AAV9P4E8_9PEZI</name>
<dbReference type="RefSeq" id="XP_064657079.1">
    <property type="nucleotide sequence ID" value="XM_064804309.1"/>
</dbReference>
<sequence length="165" mass="18854">MYDLESFTMVVEGAAVRLTEILSSVFPNDFRPWTATGTFHTTAPTPMQTVFTTTERITVTSTSSAEPTGVREPVVRREDAPDEQLPWEDHQLLWRQAWNDKPLRIQVCIMLVDWTNAAFEHVKRRMSWCGCVGAKILQCSPLTFCTLRLLGVMFGYYGYVSRIQV</sequence>
<evidence type="ECO:0000313" key="1">
    <source>
        <dbReference type="EMBL" id="KAK5167373.1"/>
    </source>
</evidence>
<organism evidence="1 2">
    <name type="scientific">Saxophila tyrrhenica</name>
    <dbReference type="NCBI Taxonomy" id="1690608"/>
    <lineage>
        <taxon>Eukaryota</taxon>
        <taxon>Fungi</taxon>
        <taxon>Dikarya</taxon>
        <taxon>Ascomycota</taxon>
        <taxon>Pezizomycotina</taxon>
        <taxon>Dothideomycetes</taxon>
        <taxon>Dothideomycetidae</taxon>
        <taxon>Mycosphaerellales</taxon>
        <taxon>Extremaceae</taxon>
        <taxon>Saxophila</taxon>
    </lineage>
</organism>
<gene>
    <name evidence="1" type="ORF">LTR77_007072</name>
</gene>
<dbReference type="GeneID" id="89928408"/>